<dbReference type="SUPFAM" id="SSF56219">
    <property type="entry name" value="DNase I-like"/>
    <property type="match status" value="1"/>
</dbReference>
<reference evidence="3 4" key="1">
    <citation type="submission" date="2020-04" db="EMBL/GenBank/DDBJ databases">
        <title>Perkinsus olseni comparative genomics.</title>
        <authorList>
            <person name="Bogema D.R."/>
        </authorList>
    </citation>
    <scope>NUCLEOTIDE SEQUENCE [LARGE SCALE GENOMIC DNA]</scope>
    <source>
        <strain evidence="1">ATCC PRA-179</strain>
        <strain evidence="2">ATCC PRA-31</strain>
    </source>
</reference>
<gene>
    <name evidence="2" type="ORF">FOL46_007983</name>
    <name evidence="1" type="ORF">FOZ61_010682</name>
</gene>
<evidence type="ECO:0008006" key="5">
    <source>
        <dbReference type="Google" id="ProtNLM"/>
    </source>
</evidence>
<sequence>MFTRAVAAEAAREVPEDRFDHATELPYRSMFPLESPPWNAAGNVHNKRGVAASSSNRRRVPRSSLLRVDTVTQEVSDHFPQVYWVHPSIPVMTWNVMTRARFDRIREHRNNAFSKNENIEEYARRILGPALHVVREFFLQYPSTAVCCLQEFSTNHLLREEFVAKLQQSLPERTIRFEFAALTHSLGNVVVWDERVFKGARVTDLPLERTACVDLWPPLRRADLAPTRICNCHLVWRASPGDPRYRTHLEEIAKAVRHLWSRAPPGLCVVVGDFNVDLKDLDVESHGLIHIESGSSISLEKTRHPSPDGMAVRVQRIPGSSVISMMDGAQRPATNDGCISGQTLAYDHPVTQADVITNPTEGYLRESGQEMYFGKSREQFIAQHIAFSIQDAASTLTDEELDELGRLSFRDQPSKLRMIIAADR</sequence>
<dbReference type="EMBL" id="JABAHT010000896">
    <property type="protein sequence ID" value="KAF4651181.1"/>
    <property type="molecule type" value="Genomic_DNA"/>
</dbReference>
<name>A0A7J6KX96_PEROL</name>
<evidence type="ECO:0000313" key="4">
    <source>
        <dbReference type="Proteomes" id="UP000572268"/>
    </source>
</evidence>
<protein>
    <recommendedName>
        <fullName evidence="5">Endonuclease/exonuclease/phosphatase domain-containing protein</fullName>
    </recommendedName>
</protein>
<dbReference type="Proteomes" id="UP000572268">
    <property type="component" value="Unassembled WGS sequence"/>
</dbReference>
<evidence type="ECO:0000313" key="3">
    <source>
        <dbReference type="Proteomes" id="UP000570595"/>
    </source>
</evidence>
<evidence type="ECO:0000313" key="2">
    <source>
        <dbReference type="EMBL" id="KAF4673043.1"/>
    </source>
</evidence>
<accession>A0A7J6KX96</accession>
<evidence type="ECO:0000313" key="1">
    <source>
        <dbReference type="EMBL" id="KAF4651181.1"/>
    </source>
</evidence>
<comment type="caution">
    <text evidence="1">The sequence shown here is derived from an EMBL/GenBank/DDBJ whole genome shotgun (WGS) entry which is preliminary data.</text>
</comment>
<dbReference type="Proteomes" id="UP000570595">
    <property type="component" value="Unassembled WGS sequence"/>
</dbReference>
<dbReference type="InterPro" id="IPR036691">
    <property type="entry name" value="Endo/exonu/phosph_ase_sf"/>
</dbReference>
<organism evidence="1 3">
    <name type="scientific">Perkinsus olseni</name>
    <name type="common">Perkinsus atlanticus</name>
    <dbReference type="NCBI Taxonomy" id="32597"/>
    <lineage>
        <taxon>Eukaryota</taxon>
        <taxon>Sar</taxon>
        <taxon>Alveolata</taxon>
        <taxon>Perkinsozoa</taxon>
        <taxon>Perkinsea</taxon>
        <taxon>Perkinsida</taxon>
        <taxon>Perkinsidae</taxon>
        <taxon>Perkinsus</taxon>
    </lineage>
</organism>
<dbReference type="EMBL" id="JABANN010000060">
    <property type="protein sequence ID" value="KAF4673043.1"/>
    <property type="molecule type" value="Genomic_DNA"/>
</dbReference>
<proteinExistence type="predicted"/>
<dbReference type="Gene3D" id="3.60.10.10">
    <property type="entry name" value="Endonuclease/exonuclease/phosphatase"/>
    <property type="match status" value="1"/>
</dbReference>
<dbReference type="AlphaFoldDB" id="A0A7J6KX96"/>
<dbReference type="OrthoDB" id="414807at2759"/>